<evidence type="ECO:0000313" key="1">
    <source>
        <dbReference type="EMBL" id="EDR09994.1"/>
    </source>
</evidence>
<dbReference type="EMBL" id="DS547098">
    <property type="protein sequence ID" value="EDR09994.1"/>
    <property type="molecule type" value="Genomic_DNA"/>
</dbReference>
<gene>
    <name evidence="1" type="ORF">LACBIDRAFT_317836</name>
</gene>
<keyword evidence="2" id="KW-1185">Reference proteome</keyword>
<accession>B0D5C5</accession>
<dbReference type="AlphaFoldDB" id="B0D5C5"/>
<dbReference type="InParanoid" id="B0D5C5"/>
<proteinExistence type="predicted"/>
<reference evidence="1 2" key="1">
    <citation type="journal article" date="2008" name="Nature">
        <title>The genome of Laccaria bicolor provides insights into mycorrhizal symbiosis.</title>
        <authorList>
            <person name="Martin F."/>
            <person name="Aerts A."/>
            <person name="Ahren D."/>
            <person name="Brun A."/>
            <person name="Danchin E.G.J."/>
            <person name="Duchaussoy F."/>
            <person name="Gibon J."/>
            <person name="Kohler A."/>
            <person name="Lindquist E."/>
            <person name="Pereda V."/>
            <person name="Salamov A."/>
            <person name="Shapiro H.J."/>
            <person name="Wuyts J."/>
            <person name="Blaudez D."/>
            <person name="Buee M."/>
            <person name="Brokstein P."/>
            <person name="Canbaeck B."/>
            <person name="Cohen D."/>
            <person name="Courty P.E."/>
            <person name="Coutinho P.M."/>
            <person name="Delaruelle C."/>
            <person name="Detter J.C."/>
            <person name="Deveau A."/>
            <person name="DiFazio S."/>
            <person name="Duplessis S."/>
            <person name="Fraissinet-Tachet L."/>
            <person name="Lucic E."/>
            <person name="Frey-Klett P."/>
            <person name="Fourrey C."/>
            <person name="Feussner I."/>
            <person name="Gay G."/>
            <person name="Grimwood J."/>
            <person name="Hoegger P.J."/>
            <person name="Jain P."/>
            <person name="Kilaru S."/>
            <person name="Labbe J."/>
            <person name="Lin Y.C."/>
            <person name="Legue V."/>
            <person name="Le Tacon F."/>
            <person name="Marmeisse R."/>
            <person name="Melayah D."/>
            <person name="Montanini B."/>
            <person name="Muratet M."/>
            <person name="Nehls U."/>
            <person name="Niculita-Hirzel H."/>
            <person name="Oudot-Le Secq M.P."/>
            <person name="Peter M."/>
            <person name="Quesneville H."/>
            <person name="Rajashekar B."/>
            <person name="Reich M."/>
            <person name="Rouhier N."/>
            <person name="Schmutz J."/>
            <person name="Yin T."/>
            <person name="Chalot M."/>
            <person name="Henrissat B."/>
            <person name="Kuees U."/>
            <person name="Lucas S."/>
            <person name="Van de Peer Y."/>
            <person name="Podila G.K."/>
            <person name="Polle A."/>
            <person name="Pukkila P.J."/>
            <person name="Richardson P.M."/>
            <person name="Rouze P."/>
            <person name="Sanders I.R."/>
            <person name="Stajich J.E."/>
            <person name="Tunlid A."/>
            <person name="Tuskan G."/>
            <person name="Grigoriev I.V."/>
        </authorList>
    </citation>
    <scope>NUCLEOTIDE SEQUENCE [LARGE SCALE GENOMIC DNA]</scope>
    <source>
        <strain evidence="2">S238N-H82 / ATCC MYA-4686</strain>
    </source>
</reference>
<dbReference type="RefSeq" id="XP_001879379.1">
    <property type="nucleotide sequence ID" value="XM_001879344.1"/>
</dbReference>
<dbReference type="GeneID" id="6074842"/>
<organism evidence="2">
    <name type="scientific">Laccaria bicolor (strain S238N-H82 / ATCC MYA-4686)</name>
    <name type="common">Bicoloured deceiver</name>
    <name type="synonym">Laccaria laccata var. bicolor</name>
    <dbReference type="NCBI Taxonomy" id="486041"/>
    <lineage>
        <taxon>Eukaryota</taxon>
        <taxon>Fungi</taxon>
        <taxon>Dikarya</taxon>
        <taxon>Basidiomycota</taxon>
        <taxon>Agaricomycotina</taxon>
        <taxon>Agaricomycetes</taxon>
        <taxon>Agaricomycetidae</taxon>
        <taxon>Agaricales</taxon>
        <taxon>Agaricineae</taxon>
        <taxon>Hydnangiaceae</taxon>
        <taxon>Laccaria</taxon>
    </lineage>
</organism>
<protein>
    <submittedName>
        <fullName evidence="1">Predicted protein</fullName>
    </submittedName>
</protein>
<name>B0D5C5_LACBS</name>
<dbReference type="Proteomes" id="UP000001194">
    <property type="component" value="Unassembled WGS sequence"/>
</dbReference>
<sequence>MQLVFPPNKKAASGGTFQVGDTPITLSVSPSAKATGTVEAHLIPSLNLGITALNGAAEAKVSLELDASSSMKLDLGGTSETIIPLNPPSPSSAISVPAPIPSTIAAFNGCFGIGAGFNVNAGASAALFGIFNPKVKLPLLSKNFDVFKKCFGTSTGKRSDIVDTDIWDYMSVDPASTLEDRALALTCPVLGTLPLLPIADQTIPVIGIKTL</sequence>
<dbReference type="OrthoDB" id="3070504at2759"/>
<dbReference type="KEGG" id="lbc:LACBIDRAFT_317836"/>
<dbReference type="HOGENOM" id="CLU_113388_0_0_1"/>
<evidence type="ECO:0000313" key="2">
    <source>
        <dbReference type="Proteomes" id="UP000001194"/>
    </source>
</evidence>